<evidence type="ECO:0000313" key="4">
    <source>
        <dbReference type="Proteomes" id="UP000054477"/>
    </source>
</evidence>
<dbReference type="Proteomes" id="UP000054477">
    <property type="component" value="Unassembled WGS sequence"/>
</dbReference>
<reference evidence="4" key="2">
    <citation type="submission" date="2015-01" db="EMBL/GenBank/DDBJ databases">
        <title>Evolutionary Origins and Diversification of the Mycorrhizal Mutualists.</title>
        <authorList>
            <consortium name="DOE Joint Genome Institute"/>
            <consortium name="Mycorrhizal Genomics Consortium"/>
            <person name="Kohler A."/>
            <person name="Kuo A."/>
            <person name="Nagy L.G."/>
            <person name="Floudas D."/>
            <person name="Copeland A."/>
            <person name="Barry K.W."/>
            <person name="Cichocki N."/>
            <person name="Veneault-Fourrey C."/>
            <person name="LaButti K."/>
            <person name="Lindquist E.A."/>
            <person name="Lipzen A."/>
            <person name="Lundell T."/>
            <person name="Morin E."/>
            <person name="Murat C."/>
            <person name="Riley R."/>
            <person name="Ohm R."/>
            <person name="Sun H."/>
            <person name="Tunlid A."/>
            <person name="Henrissat B."/>
            <person name="Grigoriev I.V."/>
            <person name="Hibbett D.S."/>
            <person name="Martin F."/>
        </authorList>
    </citation>
    <scope>NUCLEOTIDE SEQUENCE [LARGE SCALE GENOMIC DNA]</scope>
    <source>
        <strain evidence="4">LaAM-08-1</strain>
    </source>
</reference>
<dbReference type="InterPro" id="IPR009027">
    <property type="entry name" value="Ribosomal_bL9/RNase_H1_N"/>
</dbReference>
<reference evidence="3 4" key="1">
    <citation type="submission" date="2014-04" db="EMBL/GenBank/DDBJ databases">
        <authorList>
            <consortium name="DOE Joint Genome Institute"/>
            <person name="Kuo A."/>
            <person name="Kohler A."/>
            <person name="Nagy L.G."/>
            <person name="Floudas D."/>
            <person name="Copeland A."/>
            <person name="Barry K.W."/>
            <person name="Cichocki N."/>
            <person name="Veneault-Fourrey C."/>
            <person name="LaButti K."/>
            <person name="Lindquist E.A."/>
            <person name="Lipzen A."/>
            <person name="Lundell T."/>
            <person name="Morin E."/>
            <person name="Murat C."/>
            <person name="Sun H."/>
            <person name="Tunlid A."/>
            <person name="Henrissat B."/>
            <person name="Grigoriev I.V."/>
            <person name="Hibbett D.S."/>
            <person name="Martin F."/>
            <person name="Nordberg H.P."/>
            <person name="Cantor M.N."/>
            <person name="Hua S.X."/>
        </authorList>
    </citation>
    <scope>NUCLEOTIDE SEQUENCE [LARGE SCALE GENOMIC DNA]</scope>
    <source>
        <strain evidence="3 4">LaAM-08-1</strain>
    </source>
</reference>
<organism evidence="3 4">
    <name type="scientific">Laccaria amethystina LaAM-08-1</name>
    <dbReference type="NCBI Taxonomy" id="1095629"/>
    <lineage>
        <taxon>Eukaryota</taxon>
        <taxon>Fungi</taxon>
        <taxon>Dikarya</taxon>
        <taxon>Basidiomycota</taxon>
        <taxon>Agaricomycotina</taxon>
        <taxon>Agaricomycetes</taxon>
        <taxon>Agaricomycetidae</taxon>
        <taxon>Agaricales</taxon>
        <taxon>Agaricineae</taxon>
        <taxon>Hydnangiaceae</taxon>
        <taxon>Laccaria</taxon>
    </lineage>
</organism>
<dbReference type="OrthoDB" id="3270804at2759"/>
<dbReference type="Pfam" id="PF01693">
    <property type="entry name" value="Cauli_VI"/>
    <property type="match status" value="1"/>
</dbReference>
<sequence>MGGVANGTGANSSYCKVLGWALAQSKVSQAESEKTLFTPDINPTPFFTPQHLRLHSQSTFQRHRRLRSSTMAQLSANGESDRTDSPLSVEAIEESFRTLRLTPGLTTAIIQALINISTSPTATQTPEETVLSESDDVPNAIPLEAVTTPAGSRGLSPTVTTAPIAFRDAVSTLAVPTPIDTSATIQTIVAPAVVSAPAAPIATPAADAPAADVPVAVPPAAAPVVTPAMAGRILAPIATGAAAAPATSVLAPNVTLTTARPTLVAPVVATPIVGTPTAVAPTSTTAPVVNYHLPAAGATGPYYCITRGRDIGVYAGWEHVSPLVIGVSRAVFGRVDSIQEGRNRMDTAESAGLTARL</sequence>
<dbReference type="AlphaFoldDB" id="A0A0C9X0M2"/>
<proteinExistence type="predicted"/>
<evidence type="ECO:0000256" key="1">
    <source>
        <dbReference type="SAM" id="MobiDB-lite"/>
    </source>
</evidence>
<dbReference type="InterPro" id="IPR011320">
    <property type="entry name" value="RNase_H1_N"/>
</dbReference>
<protein>
    <recommendedName>
        <fullName evidence="2">Ribonuclease H1 N-terminal domain-containing protein</fullName>
    </recommendedName>
</protein>
<dbReference type="EMBL" id="KN839058">
    <property type="protein sequence ID" value="KIJ91086.1"/>
    <property type="molecule type" value="Genomic_DNA"/>
</dbReference>
<keyword evidence="4" id="KW-1185">Reference proteome</keyword>
<dbReference type="HOGENOM" id="CLU_071869_0_0_1"/>
<feature type="region of interest" description="Disordered" evidence="1">
    <location>
        <begin position="65"/>
        <end position="86"/>
    </location>
</feature>
<gene>
    <name evidence="3" type="ORF">K443DRAFT_135564</name>
</gene>
<name>A0A0C9X0M2_9AGAR</name>
<feature type="domain" description="Ribonuclease H1 N-terminal" evidence="2">
    <location>
        <begin position="301"/>
        <end position="334"/>
    </location>
</feature>
<accession>A0A0C9X0M2</accession>
<evidence type="ECO:0000313" key="3">
    <source>
        <dbReference type="EMBL" id="KIJ91086.1"/>
    </source>
</evidence>
<evidence type="ECO:0000259" key="2">
    <source>
        <dbReference type="Pfam" id="PF01693"/>
    </source>
</evidence>
<feature type="compositionally biased region" description="Polar residues" evidence="1">
    <location>
        <begin position="68"/>
        <end position="78"/>
    </location>
</feature>
<dbReference type="STRING" id="1095629.A0A0C9X0M2"/>
<dbReference type="SUPFAM" id="SSF55658">
    <property type="entry name" value="L9 N-domain-like"/>
    <property type="match status" value="1"/>
</dbReference>